<evidence type="ECO:0000313" key="3">
    <source>
        <dbReference type="EMBL" id="CAF9927417.1"/>
    </source>
</evidence>
<reference evidence="3" key="1">
    <citation type="submission" date="2021-03" db="EMBL/GenBank/DDBJ databases">
        <authorList>
            <person name="Tagirdzhanova G."/>
        </authorList>
    </citation>
    <scope>NUCLEOTIDE SEQUENCE</scope>
</reference>
<dbReference type="Gene3D" id="1.25.40.10">
    <property type="entry name" value="Tetratricopeptide repeat domain"/>
    <property type="match status" value="2"/>
</dbReference>
<name>A0A8H3FLR9_9LECA</name>
<dbReference type="SUPFAM" id="SSF48452">
    <property type="entry name" value="TPR-like"/>
    <property type="match status" value="1"/>
</dbReference>
<dbReference type="InterPro" id="IPR053137">
    <property type="entry name" value="NLR-like"/>
</dbReference>
<feature type="region of interest" description="Disordered" evidence="2">
    <location>
        <begin position="654"/>
        <end position="673"/>
    </location>
</feature>
<dbReference type="Proteomes" id="UP000664203">
    <property type="component" value="Unassembled WGS sequence"/>
</dbReference>
<proteinExistence type="predicted"/>
<dbReference type="PANTHER" id="PTHR46082:SF6">
    <property type="entry name" value="AAA+ ATPASE DOMAIN-CONTAINING PROTEIN-RELATED"/>
    <property type="match status" value="1"/>
</dbReference>
<organism evidence="3 4">
    <name type="scientific">Alectoria fallacina</name>
    <dbReference type="NCBI Taxonomy" id="1903189"/>
    <lineage>
        <taxon>Eukaryota</taxon>
        <taxon>Fungi</taxon>
        <taxon>Dikarya</taxon>
        <taxon>Ascomycota</taxon>
        <taxon>Pezizomycotina</taxon>
        <taxon>Lecanoromycetes</taxon>
        <taxon>OSLEUM clade</taxon>
        <taxon>Lecanoromycetidae</taxon>
        <taxon>Lecanorales</taxon>
        <taxon>Lecanorineae</taxon>
        <taxon>Parmeliaceae</taxon>
        <taxon>Alectoria</taxon>
    </lineage>
</organism>
<keyword evidence="1" id="KW-0175">Coiled coil</keyword>
<evidence type="ECO:0000313" key="4">
    <source>
        <dbReference type="Proteomes" id="UP000664203"/>
    </source>
</evidence>
<accession>A0A8H3FLR9</accession>
<keyword evidence="4" id="KW-1185">Reference proteome</keyword>
<feature type="compositionally biased region" description="Basic and acidic residues" evidence="2">
    <location>
        <begin position="654"/>
        <end position="664"/>
    </location>
</feature>
<gene>
    <name evidence="3" type="ORF">ALECFALPRED_003701</name>
</gene>
<evidence type="ECO:0000256" key="1">
    <source>
        <dbReference type="SAM" id="Coils"/>
    </source>
</evidence>
<dbReference type="PANTHER" id="PTHR46082">
    <property type="entry name" value="ATP/GTP-BINDING PROTEIN-RELATED"/>
    <property type="match status" value="1"/>
</dbReference>
<feature type="region of interest" description="Disordered" evidence="2">
    <location>
        <begin position="1"/>
        <end position="30"/>
    </location>
</feature>
<sequence>MKGVFQPYAGSSEDYARVGSSSVDDDGSNVQTSFEEANFEHNTASIPRYSPISHHSYRMPFPPLHRSSDSLPVHGTNFGDQTSRYASSEPPAELHCSTYCRKQLERSRQQAKEYRLEKKAAEEENESLKIRLFHTLKEAKKYVDAEKLYHEAMTGREPTQSGDTAILDVKHSFAAMLIEQKRFQEAEPISRAVWEERKQCPDPPSDVSKESHRQLCSVLCAVGRHKDAEIMHTRAYQRESMDKWALENGDEVCQRRREQGEIKRAKEMQDEVWKERQKQQGPRDALTIRSGLRLIGFLEELVATIDQGSTDAERRLNDIRKQYLECDIEEILRKLWDTRLHPEPTTDILNAGHKLGIVLFLQNKFSDAEAIFISVWEGKKQQLGERDVSTMSTGSMLGKALYLQDDREARLRAVDILQGIWHVRQTVMKSGDAEAIASGEDLAQAYHSLGDWLNAEHAYRWIVNQKPQKPGCPKREIDDALWNLGQTLDKQGMEKDREAEMVLSGLYQQWNASSPNSNQTLQCGQMLAQSLSTQNGKTNEALKVALGVFNRRASAEKGAAYLDSGRLYGSLLLEVENFPEAERILETVWEHQVEGNEEQKLRLTCGQFYGQALAKRHKYSDSMRILEAVVEAQGAVSAGDLEIAETRRLLEDTNRLKKERERGKRNSNRRRGFFSRGRQQRWGRVRQQLTGGSH</sequence>
<feature type="coiled-coil region" evidence="1">
    <location>
        <begin position="104"/>
        <end position="131"/>
    </location>
</feature>
<evidence type="ECO:0000256" key="2">
    <source>
        <dbReference type="SAM" id="MobiDB-lite"/>
    </source>
</evidence>
<dbReference type="AlphaFoldDB" id="A0A8H3FLR9"/>
<comment type="caution">
    <text evidence="3">The sequence shown here is derived from an EMBL/GenBank/DDBJ whole genome shotgun (WGS) entry which is preliminary data.</text>
</comment>
<dbReference type="OrthoDB" id="5350983at2759"/>
<dbReference type="EMBL" id="CAJPDR010000228">
    <property type="protein sequence ID" value="CAF9927417.1"/>
    <property type="molecule type" value="Genomic_DNA"/>
</dbReference>
<protein>
    <submittedName>
        <fullName evidence="3">Uncharacterized protein</fullName>
    </submittedName>
</protein>
<dbReference type="InterPro" id="IPR011990">
    <property type="entry name" value="TPR-like_helical_dom_sf"/>
</dbReference>